<dbReference type="PANTHER" id="PTHR46889:SF4">
    <property type="entry name" value="TRANSPOSASE INSO FOR INSERTION SEQUENCE ELEMENT IS911B-RELATED"/>
    <property type="match status" value="1"/>
</dbReference>
<dbReference type="InterPro" id="IPR001584">
    <property type="entry name" value="Integrase_cat-core"/>
</dbReference>
<dbReference type="PANTHER" id="PTHR46889">
    <property type="entry name" value="TRANSPOSASE INSF FOR INSERTION SEQUENCE IS3B-RELATED"/>
    <property type="match status" value="1"/>
</dbReference>
<reference evidence="2 3" key="1">
    <citation type="submission" date="2019-03" db="EMBL/GenBank/DDBJ databases">
        <title>Genomics of glacier-inhabiting Cryobacterium strains.</title>
        <authorList>
            <person name="Liu Q."/>
            <person name="Xin Y.-H."/>
        </authorList>
    </citation>
    <scope>NUCLEOTIDE SEQUENCE [LARGE SCALE GENOMIC DNA]</scope>
    <source>
        <strain evidence="2 3">CGMCC 1.4292</strain>
    </source>
</reference>
<accession>A0A4Y8KIK7</accession>
<gene>
    <name evidence="2" type="ORF">E3T53_16285</name>
</gene>
<protein>
    <recommendedName>
        <fullName evidence="1">Integrase catalytic domain-containing protein</fullName>
    </recommendedName>
</protein>
<dbReference type="Proteomes" id="UP000298218">
    <property type="component" value="Unassembled WGS sequence"/>
</dbReference>
<evidence type="ECO:0000313" key="3">
    <source>
        <dbReference type="Proteomes" id="UP000298218"/>
    </source>
</evidence>
<keyword evidence="3" id="KW-1185">Reference proteome</keyword>
<dbReference type="InterPro" id="IPR050900">
    <property type="entry name" value="Transposase_IS3/IS150/IS904"/>
</dbReference>
<dbReference type="InterPro" id="IPR012337">
    <property type="entry name" value="RNaseH-like_sf"/>
</dbReference>
<feature type="domain" description="Integrase catalytic" evidence="1">
    <location>
        <begin position="8"/>
        <end position="56"/>
    </location>
</feature>
<evidence type="ECO:0000313" key="2">
    <source>
        <dbReference type="EMBL" id="TFD75356.1"/>
    </source>
</evidence>
<dbReference type="Pfam" id="PF13333">
    <property type="entry name" value="rve_2"/>
    <property type="match status" value="1"/>
</dbReference>
<dbReference type="OrthoDB" id="4281720at2"/>
<proteinExistence type="predicted"/>
<comment type="caution">
    <text evidence="2">The sequence shown here is derived from an EMBL/GenBank/DDBJ whole genome shotgun (WGS) entry which is preliminary data.</text>
</comment>
<dbReference type="GO" id="GO:0015074">
    <property type="term" value="P:DNA integration"/>
    <property type="evidence" value="ECO:0007669"/>
    <property type="project" value="InterPro"/>
</dbReference>
<name>A0A4Y8KIK7_9MICO</name>
<evidence type="ECO:0000259" key="1">
    <source>
        <dbReference type="Pfam" id="PF13333"/>
    </source>
</evidence>
<dbReference type="AlphaFoldDB" id="A0A4Y8KIK7"/>
<organism evidence="2 3">
    <name type="scientific">Cryobacterium psychrophilum</name>
    <dbReference type="NCBI Taxonomy" id="41988"/>
    <lineage>
        <taxon>Bacteria</taxon>
        <taxon>Bacillati</taxon>
        <taxon>Actinomycetota</taxon>
        <taxon>Actinomycetes</taxon>
        <taxon>Micrococcales</taxon>
        <taxon>Microbacteriaceae</taxon>
        <taxon>Cryobacterium</taxon>
    </lineage>
</organism>
<sequence length="72" mass="8273">MSINAVAESFFSHMKTEMFYQQHFDNHLAARTAVMEYIESWYNRRRPHANNGGLQPAAALAAYQDRRQLAAA</sequence>
<dbReference type="SUPFAM" id="SSF53098">
    <property type="entry name" value="Ribonuclease H-like"/>
    <property type="match status" value="1"/>
</dbReference>
<dbReference type="EMBL" id="SOHQ01000044">
    <property type="protein sequence ID" value="TFD75356.1"/>
    <property type="molecule type" value="Genomic_DNA"/>
</dbReference>